<evidence type="ECO:0000313" key="3">
    <source>
        <dbReference type="EMBL" id="KAK1605539.1"/>
    </source>
</evidence>
<evidence type="ECO:0000313" key="4">
    <source>
        <dbReference type="Proteomes" id="UP001231189"/>
    </source>
</evidence>
<accession>A0AAD8VGG9</accession>
<organism evidence="3 4">
    <name type="scientific">Lolium multiflorum</name>
    <name type="common">Italian ryegrass</name>
    <name type="synonym">Lolium perenne subsp. multiflorum</name>
    <dbReference type="NCBI Taxonomy" id="4521"/>
    <lineage>
        <taxon>Eukaryota</taxon>
        <taxon>Viridiplantae</taxon>
        <taxon>Streptophyta</taxon>
        <taxon>Embryophyta</taxon>
        <taxon>Tracheophyta</taxon>
        <taxon>Spermatophyta</taxon>
        <taxon>Magnoliopsida</taxon>
        <taxon>Liliopsida</taxon>
        <taxon>Poales</taxon>
        <taxon>Poaceae</taxon>
        <taxon>BOP clade</taxon>
        <taxon>Pooideae</taxon>
        <taxon>Poodae</taxon>
        <taxon>Poeae</taxon>
        <taxon>Poeae Chloroplast Group 2 (Poeae type)</taxon>
        <taxon>Loliodinae</taxon>
        <taxon>Loliinae</taxon>
        <taxon>Lolium</taxon>
    </lineage>
</organism>
<feature type="region of interest" description="Disordered" evidence="1">
    <location>
        <begin position="273"/>
        <end position="316"/>
    </location>
</feature>
<protein>
    <recommendedName>
        <fullName evidence="2">DUF4216 domain-containing protein</fullName>
    </recommendedName>
</protein>
<reference evidence="3" key="1">
    <citation type="submission" date="2023-07" db="EMBL/GenBank/DDBJ databases">
        <title>A chromosome-level genome assembly of Lolium multiflorum.</title>
        <authorList>
            <person name="Chen Y."/>
            <person name="Copetti D."/>
            <person name="Kolliker R."/>
            <person name="Studer B."/>
        </authorList>
    </citation>
    <scope>NUCLEOTIDE SEQUENCE</scope>
    <source>
        <strain evidence="3">02402/16</strain>
        <tissue evidence="3">Leaf</tissue>
    </source>
</reference>
<dbReference type="PANTHER" id="PTHR48258">
    <property type="entry name" value="DUF4218 DOMAIN-CONTAINING PROTEIN-RELATED"/>
    <property type="match status" value="1"/>
</dbReference>
<evidence type="ECO:0000256" key="1">
    <source>
        <dbReference type="SAM" id="MobiDB-lite"/>
    </source>
</evidence>
<comment type="caution">
    <text evidence="3">The sequence shown here is derived from an EMBL/GenBank/DDBJ whole genome shotgun (WGS) entry which is preliminary data.</text>
</comment>
<name>A0AAD8VGG9_LOLMU</name>
<dbReference type="InterPro" id="IPR025312">
    <property type="entry name" value="DUF4216"/>
</dbReference>
<feature type="domain" description="DUF4216" evidence="2">
    <location>
        <begin position="195"/>
        <end position="238"/>
    </location>
</feature>
<sequence>MGVLKKYVHNRARPEGNISKGYGTEEVIEFCVDFIPDLKPIGVPESRYEGRLRGKGTLGKKAITCMDGHSFTQAHYTVLHNSILVAPYKEKHKDILRSKYPEEREDWIDGEHMKTFGGWLQTRLMNATDDEQLYLLAKQPSSTISTFQGYEINGNTFYTFAQDKKSTNQNSGVRFDAADDNGKKVTYYGHIEEIWELEYGPNFKVPLFRCKWFNLKDGVQVDPQYGMTTVDLKNLGHEEGGPLLRTSTRPAVGCGGADSPGVMAHCGPRLRYPRSQPMRALPPRFDYRDPDAADDDDGDYDDYSGEYIGLGTSMTE</sequence>
<feature type="compositionally biased region" description="Acidic residues" evidence="1">
    <location>
        <begin position="292"/>
        <end position="304"/>
    </location>
</feature>
<keyword evidence="4" id="KW-1185">Reference proteome</keyword>
<dbReference type="PANTHER" id="PTHR48258:SF9">
    <property type="entry name" value="OS01G0348150 PROTEIN"/>
    <property type="match status" value="1"/>
</dbReference>
<dbReference type="EMBL" id="JAUUTY010000007">
    <property type="protein sequence ID" value="KAK1605539.1"/>
    <property type="molecule type" value="Genomic_DNA"/>
</dbReference>
<dbReference type="Proteomes" id="UP001231189">
    <property type="component" value="Unassembled WGS sequence"/>
</dbReference>
<dbReference type="AlphaFoldDB" id="A0AAD8VGG9"/>
<gene>
    <name evidence="3" type="ORF">QYE76_029212</name>
</gene>
<proteinExistence type="predicted"/>
<dbReference type="Pfam" id="PF13952">
    <property type="entry name" value="DUF4216"/>
    <property type="match status" value="1"/>
</dbReference>
<evidence type="ECO:0000259" key="2">
    <source>
        <dbReference type="Pfam" id="PF13952"/>
    </source>
</evidence>